<comment type="caution">
    <text evidence="1">The sequence shown here is derived from an EMBL/GenBank/DDBJ whole genome shotgun (WGS) entry which is preliminary data.</text>
</comment>
<dbReference type="GO" id="GO:0015889">
    <property type="term" value="P:cobalamin transport"/>
    <property type="evidence" value="ECO:0007669"/>
    <property type="project" value="TreeGrafter"/>
</dbReference>
<gene>
    <name evidence="1" type="ORF">AVEN_149252_1</name>
</gene>
<organism evidence="1 2">
    <name type="scientific">Araneus ventricosus</name>
    <name type="common">Orbweaver spider</name>
    <name type="synonym">Epeira ventricosa</name>
    <dbReference type="NCBI Taxonomy" id="182803"/>
    <lineage>
        <taxon>Eukaryota</taxon>
        <taxon>Metazoa</taxon>
        <taxon>Ecdysozoa</taxon>
        <taxon>Arthropoda</taxon>
        <taxon>Chelicerata</taxon>
        <taxon>Arachnida</taxon>
        <taxon>Araneae</taxon>
        <taxon>Araneomorphae</taxon>
        <taxon>Entelegynae</taxon>
        <taxon>Araneoidea</taxon>
        <taxon>Araneidae</taxon>
        <taxon>Araneus</taxon>
    </lineage>
</organism>
<evidence type="ECO:0000313" key="1">
    <source>
        <dbReference type="EMBL" id="GBO35247.1"/>
    </source>
</evidence>
<dbReference type="InterPro" id="IPR051588">
    <property type="entry name" value="Cobalamin_Transport"/>
</dbReference>
<dbReference type="Proteomes" id="UP000499080">
    <property type="component" value="Unassembled WGS sequence"/>
</dbReference>
<accession>A0A4Y2WGV8</accession>
<name>A0A4Y2WGV8_ARAVE</name>
<dbReference type="AlphaFoldDB" id="A0A4Y2WGV8"/>
<protein>
    <submittedName>
        <fullName evidence="1">Uncharacterized protein</fullName>
    </submittedName>
</protein>
<dbReference type="Gene3D" id="1.50.10.20">
    <property type="match status" value="1"/>
</dbReference>
<proteinExistence type="predicted"/>
<dbReference type="OrthoDB" id="6343110at2759"/>
<reference evidence="1 2" key="1">
    <citation type="journal article" date="2019" name="Sci. Rep.">
        <title>Orb-weaving spider Araneus ventricosus genome elucidates the spidroin gene catalogue.</title>
        <authorList>
            <person name="Kono N."/>
            <person name="Nakamura H."/>
            <person name="Ohtoshi R."/>
            <person name="Moran D.A.P."/>
            <person name="Shinohara A."/>
            <person name="Yoshida Y."/>
            <person name="Fujiwara M."/>
            <person name="Mori M."/>
            <person name="Tomita M."/>
            <person name="Arakawa K."/>
        </authorList>
    </citation>
    <scope>NUCLEOTIDE SEQUENCE [LARGE SCALE GENOMIC DNA]</scope>
</reference>
<sequence>MEFLRNVKVHGFPGNVYEAALLAQALQELKITFAGLTDFILKQQQADGSFGDILSTYLVLPILAGRNLAQMNDYCGQRNTPDLIPLEVLKNVKSKKMHVKYSLNYGFPPEVTQTLQMHVAKGTNFFDFMRLAQEINPKYRFKLSEIREVPVVYSVGEMPNDVEKGMYWTLYKASGNSTEITSEENWVPYNEDIKKLILADGDKVLFWYRPI</sequence>
<keyword evidence="2" id="KW-1185">Reference proteome</keyword>
<dbReference type="PANTHER" id="PTHR10559">
    <property type="entry name" value="TRANSCOBALAMIN-1/GASTRIC INTRINSIC FACTOR"/>
    <property type="match status" value="1"/>
</dbReference>
<dbReference type="Gene3D" id="2.170.130.30">
    <property type="match status" value="1"/>
</dbReference>
<dbReference type="EMBL" id="BGPR01059209">
    <property type="protein sequence ID" value="GBO35247.1"/>
    <property type="molecule type" value="Genomic_DNA"/>
</dbReference>
<dbReference type="PANTHER" id="PTHR10559:SF18">
    <property type="entry name" value="TRANSCOBALAMIN II"/>
    <property type="match status" value="1"/>
</dbReference>
<dbReference type="GO" id="GO:0031419">
    <property type="term" value="F:cobalamin binding"/>
    <property type="evidence" value="ECO:0007669"/>
    <property type="project" value="TreeGrafter"/>
</dbReference>
<evidence type="ECO:0000313" key="2">
    <source>
        <dbReference type="Proteomes" id="UP000499080"/>
    </source>
</evidence>
<dbReference type="GO" id="GO:0005615">
    <property type="term" value="C:extracellular space"/>
    <property type="evidence" value="ECO:0007669"/>
    <property type="project" value="TreeGrafter"/>
</dbReference>